<keyword evidence="3" id="KW-0812">Transmembrane</keyword>
<dbReference type="InterPro" id="IPR009057">
    <property type="entry name" value="Homeodomain-like_sf"/>
</dbReference>
<keyword evidence="1 2" id="KW-0238">DNA-binding</keyword>
<dbReference type="InterPro" id="IPR001647">
    <property type="entry name" value="HTH_TetR"/>
</dbReference>
<name>A0A432GHM2_9DELT</name>
<comment type="caution">
    <text evidence="5">The sequence shown here is derived from an EMBL/GenBank/DDBJ whole genome shotgun (WGS) entry which is preliminary data.</text>
</comment>
<accession>A0A432GHM2</accession>
<dbReference type="GO" id="GO:0003700">
    <property type="term" value="F:DNA-binding transcription factor activity"/>
    <property type="evidence" value="ECO:0007669"/>
    <property type="project" value="TreeGrafter"/>
</dbReference>
<dbReference type="Proteomes" id="UP000286732">
    <property type="component" value="Unassembled WGS sequence"/>
</dbReference>
<keyword evidence="3" id="KW-1133">Transmembrane helix</keyword>
<dbReference type="EMBL" id="QNZM01000020">
    <property type="protein sequence ID" value="RTZ82781.1"/>
    <property type="molecule type" value="Genomic_DNA"/>
</dbReference>
<dbReference type="InterPro" id="IPR023772">
    <property type="entry name" value="DNA-bd_HTH_TetR-type_CS"/>
</dbReference>
<dbReference type="PANTHER" id="PTHR30055">
    <property type="entry name" value="HTH-TYPE TRANSCRIPTIONAL REGULATOR RUTR"/>
    <property type="match status" value="1"/>
</dbReference>
<dbReference type="PRINTS" id="PR00455">
    <property type="entry name" value="HTHTETR"/>
</dbReference>
<evidence type="ECO:0000313" key="5">
    <source>
        <dbReference type="EMBL" id="RTZ82781.1"/>
    </source>
</evidence>
<protein>
    <recommendedName>
        <fullName evidence="4">HTH tetR-type domain-containing protein</fullName>
    </recommendedName>
</protein>
<dbReference type="SUPFAM" id="SSF46689">
    <property type="entry name" value="Homeodomain-like"/>
    <property type="match status" value="1"/>
</dbReference>
<reference evidence="5 6" key="1">
    <citation type="submission" date="2018-06" db="EMBL/GenBank/DDBJ databases">
        <title>Combined omics and stable isotope probing to characterize newly discovered Mariana Back-Arc vent microbial communities.</title>
        <authorList>
            <person name="Trembath-Reichert E."/>
            <person name="Huber J.A."/>
        </authorList>
    </citation>
    <scope>NUCLEOTIDE SEQUENCE [LARGE SCALE GENOMIC DNA]</scope>
    <source>
        <strain evidence="5">MAG 63_2</strain>
    </source>
</reference>
<organism evidence="5 6">
    <name type="scientific">SAR324 cluster bacterium</name>
    <dbReference type="NCBI Taxonomy" id="2024889"/>
    <lineage>
        <taxon>Bacteria</taxon>
        <taxon>Deltaproteobacteria</taxon>
        <taxon>SAR324 cluster</taxon>
    </lineage>
</organism>
<evidence type="ECO:0000256" key="2">
    <source>
        <dbReference type="PROSITE-ProRule" id="PRU00335"/>
    </source>
</evidence>
<feature type="DNA-binding region" description="H-T-H motif" evidence="2">
    <location>
        <begin position="26"/>
        <end position="45"/>
    </location>
</feature>
<sequence>MSKDTRKKLLEGARECLVQEGFRKTTVKSIAQYAGVNHGLVHHYFGSKEELLAALVENVAKGEGTPMSAISTLVEHPAGDVSAMSSAEMQSFVLKKIVPHMTSDYNKFVMEFLVMSEEMPSVAKQTQKLLNRRREWFGHLLGIQDPGLLLLVSGALMGLMLQYKLDPTVDLERAVIMLFRMIYKNN</sequence>
<proteinExistence type="predicted"/>
<dbReference type="GO" id="GO:0000976">
    <property type="term" value="F:transcription cis-regulatory region binding"/>
    <property type="evidence" value="ECO:0007669"/>
    <property type="project" value="TreeGrafter"/>
</dbReference>
<dbReference type="Pfam" id="PF00440">
    <property type="entry name" value="TetR_N"/>
    <property type="match status" value="1"/>
</dbReference>
<dbReference type="InterPro" id="IPR050109">
    <property type="entry name" value="HTH-type_TetR-like_transc_reg"/>
</dbReference>
<evidence type="ECO:0000256" key="3">
    <source>
        <dbReference type="SAM" id="Phobius"/>
    </source>
</evidence>
<keyword evidence="3" id="KW-0472">Membrane</keyword>
<dbReference type="AlphaFoldDB" id="A0A432GHM2"/>
<evidence type="ECO:0000259" key="4">
    <source>
        <dbReference type="PROSITE" id="PS50977"/>
    </source>
</evidence>
<dbReference type="PROSITE" id="PS01081">
    <property type="entry name" value="HTH_TETR_1"/>
    <property type="match status" value="1"/>
</dbReference>
<dbReference type="Gene3D" id="1.10.357.10">
    <property type="entry name" value="Tetracycline Repressor, domain 2"/>
    <property type="match status" value="1"/>
</dbReference>
<evidence type="ECO:0000256" key="1">
    <source>
        <dbReference type="ARBA" id="ARBA00023125"/>
    </source>
</evidence>
<dbReference type="PANTHER" id="PTHR30055:SF235">
    <property type="entry name" value="TRANSCRIPTIONAL REGULATORY PROTEIN"/>
    <property type="match status" value="1"/>
</dbReference>
<dbReference type="PROSITE" id="PS50977">
    <property type="entry name" value="HTH_TETR_2"/>
    <property type="match status" value="1"/>
</dbReference>
<feature type="transmembrane region" description="Helical" evidence="3">
    <location>
        <begin position="136"/>
        <end position="161"/>
    </location>
</feature>
<gene>
    <name evidence="5" type="ORF">DSY98_00510</name>
</gene>
<evidence type="ECO:0000313" key="6">
    <source>
        <dbReference type="Proteomes" id="UP000286732"/>
    </source>
</evidence>
<feature type="domain" description="HTH tetR-type" evidence="4">
    <location>
        <begin position="3"/>
        <end position="63"/>
    </location>
</feature>